<dbReference type="KEGG" id="hdt:HYPDE_22953"/>
<proteinExistence type="predicted"/>
<dbReference type="AlphaFoldDB" id="N0B237"/>
<evidence type="ECO:0000313" key="1">
    <source>
        <dbReference type="EMBL" id="AGK56277.1"/>
    </source>
</evidence>
<evidence type="ECO:0000313" key="2">
    <source>
        <dbReference type="Proteomes" id="UP000005952"/>
    </source>
</evidence>
<sequence>MNEISQRDAWLSCTLSALRATEESRYDAARLLWRDACAFADRLPNNDPRRAAALNNLGLSQFAAGYRQHAIAVLNAARDHWQIVEAWVQQVDIPSRASSSMFHFLLAANHPDALARLRRKKYLTLCAGAAAITDANYDQATGSTSEPDRTRKHIQSIRAAFGEDAAEAQELVTLAALPSPFKHGCTILSTEERWRSMSKNTVVEMRPLVDAAYLTVGLTSEYLDRAHTHPG</sequence>
<keyword evidence="2" id="KW-1185">Reference proteome</keyword>
<dbReference type="EMBL" id="CP005587">
    <property type="protein sequence ID" value="AGK56277.1"/>
    <property type="molecule type" value="Genomic_DNA"/>
</dbReference>
<dbReference type="OrthoDB" id="7930487at2"/>
<accession>N0B237</accession>
<gene>
    <name evidence="1" type="ORF">HYPDE_22953</name>
</gene>
<dbReference type="HOGENOM" id="CLU_1198472_0_0_5"/>
<dbReference type="Proteomes" id="UP000005952">
    <property type="component" value="Chromosome"/>
</dbReference>
<protein>
    <submittedName>
        <fullName evidence="1">Uncharacterized protein</fullName>
    </submittedName>
</protein>
<name>N0B237_9HYPH</name>
<reference evidence="1 2" key="1">
    <citation type="journal article" date="2013" name="Genome Announc.">
        <title>Genome sequences for three denitrifying bacterial strains isolated from a uranium- and nitrate-contaminated subsurface environment.</title>
        <authorList>
            <person name="Venkatramanan R."/>
            <person name="Prakash O."/>
            <person name="Woyke T."/>
            <person name="Chain P."/>
            <person name="Goodwin L.A."/>
            <person name="Watson D."/>
            <person name="Brooks S."/>
            <person name="Kostka J.E."/>
            <person name="Green S.J."/>
        </authorList>
    </citation>
    <scope>NUCLEOTIDE SEQUENCE [LARGE SCALE GENOMIC DNA]</scope>
    <source>
        <strain evidence="1 2">1NES1</strain>
    </source>
</reference>
<organism evidence="1 2">
    <name type="scientific">Hyphomicrobium denitrificans 1NES1</name>
    <dbReference type="NCBI Taxonomy" id="670307"/>
    <lineage>
        <taxon>Bacteria</taxon>
        <taxon>Pseudomonadati</taxon>
        <taxon>Pseudomonadota</taxon>
        <taxon>Alphaproteobacteria</taxon>
        <taxon>Hyphomicrobiales</taxon>
        <taxon>Hyphomicrobiaceae</taxon>
        <taxon>Hyphomicrobium</taxon>
    </lineage>
</organism>